<keyword evidence="7" id="KW-0539">Nucleus</keyword>
<keyword evidence="2" id="KW-0479">Metal-binding</keyword>
<dbReference type="InterPro" id="IPR001138">
    <property type="entry name" value="Zn2Cys6_DnaBD"/>
</dbReference>
<evidence type="ECO:0000313" key="10">
    <source>
        <dbReference type="EMBL" id="KIM94759.1"/>
    </source>
</evidence>
<accession>A0A0C3GTY9</accession>
<evidence type="ECO:0000256" key="8">
    <source>
        <dbReference type="SAM" id="MobiDB-lite"/>
    </source>
</evidence>
<dbReference type="STRING" id="913774.A0A0C3GTY9"/>
<evidence type="ECO:0000256" key="5">
    <source>
        <dbReference type="ARBA" id="ARBA00023125"/>
    </source>
</evidence>
<evidence type="ECO:0000259" key="9">
    <source>
        <dbReference type="PROSITE" id="PS50048"/>
    </source>
</evidence>
<dbReference type="InParanoid" id="A0A0C3GTY9"/>
<keyword evidence="5" id="KW-0238">DNA-binding</keyword>
<dbReference type="AlphaFoldDB" id="A0A0C3GTY9"/>
<evidence type="ECO:0000256" key="2">
    <source>
        <dbReference type="ARBA" id="ARBA00022723"/>
    </source>
</evidence>
<gene>
    <name evidence="10" type="ORF">OIDMADRAFT_135828</name>
</gene>
<sequence length="734" mass="82496">MPPHSNDVLLGGDSIEKATTRVWRACLECRTKKRKCDGRDVCKSCQTRNRVCEYPESNDNASTSRQLTAKLEARCQQMEVVCEQMKTIMDSFATTVEGLHTFRQAAAGQGMSIILPEMPINTSLPSPDLVPPDAIHEPFHPRNTEAPPITACLPPDQYDEICSSRPRQPENEEYDDGEDDEDEHLPDDTEKAAPDHIITVDSYGKPRFVGGTSTMVMVEALRSLDPSEMGSPLEPHASPGDANLDILELPWFSWGKTWPRLPHLPEASQLPRPPRYVSDLLINIYFEQLHCTFPVLHKSHFLQRYNLLVNARHCDSADAGFLSVFFAVCACASGLLPREQGTTSTFTGLKFYENAILLHYSSTGEGNIEQVQCLSLLSMCSAGWNTLAQSWKFAGQAVRAAQDLGLHRSPARGTGDLLKEEHYRRIWWSIYGLDHVLSTCLGRPMGIDDEDCDCELPRDIDDEDLQVHGKGPLLSHSKTTLLTGFVVFSRLCQISRKIVRSMSSLKMKRMRDRLGAKRARVKIRKLVQRLDEELAEWLCSLPDSVKFSAINPTSESPHLKMSIISYMLYAGSVINLYRPLIRNTPNGTRVCLDQSSYLRCLDAGKSCIQVAELIREHIPPSHHLAYCSHYLALSGIIILRLSEAETPDVTRDVTACIRYLTTLEQVFSGARRSRVIIEELLQSARIMQTQSKRTYSEIGGDEVDLGDEVDFSSYFLDREVFANFSYPYTGEPEN</sequence>
<evidence type="ECO:0000256" key="3">
    <source>
        <dbReference type="ARBA" id="ARBA00022833"/>
    </source>
</evidence>
<dbReference type="PANTHER" id="PTHR31313:SF81">
    <property type="entry name" value="TY1 ENHANCER ACTIVATOR"/>
    <property type="match status" value="1"/>
</dbReference>
<dbReference type="CDD" id="cd00067">
    <property type="entry name" value="GAL4"/>
    <property type="match status" value="1"/>
</dbReference>
<dbReference type="GO" id="GO:0000981">
    <property type="term" value="F:DNA-binding transcription factor activity, RNA polymerase II-specific"/>
    <property type="evidence" value="ECO:0007669"/>
    <property type="project" value="InterPro"/>
</dbReference>
<dbReference type="GO" id="GO:0005634">
    <property type="term" value="C:nucleus"/>
    <property type="evidence" value="ECO:0007669"/>
    <property type="project" value="UniProtKB-SubCell"/>
</dbReference>
<dbReference type="HOGENOM" id="CLU_023126_0_0_1"/>
<dbReference type="GO" id="GO:0003677">
    <property type="term" value="F:DNA binding"/>
    <property type="evidence" value="ECO:0007669"/>
    <property type="project" value="UniProtKB-KW"/>
</dbReference>
<keyword evidence="4" id="KW-0805">Transcription regulation</keyword>
<proteinExistence type="predicted"/>
<dbReference type="InterPro" id="IPR051615">
    <property type="entry name" value="Transcr_Regulatory_Elem"/>
</dbReference>
<keyword evidence="3" id="KW-0862">Zinc</keyword>
<protein>
    <recommendedName>
        <fullName evidence="9">Zn(2)-C6 fungal-type domain-containing protein</fullName>
    </recommendedName>
</protein>
<dbReference type="PROSITE" id="PS00463">
    <property type="entry name" value="ZN2_CY6_FUNGAL_1"/>
    <property type="match status" value="1"/>
</dbReference>
<keyword evidence="6" id="KW-0804">Transcription</keyword>
<evidence type="ECO:0000256" key="7">
    <source>
        <dbReference type="ARBA" id="ARBA00023242"/>
    </source>
</evidence>
<dbReference type="SMART" id="SM00066">
    <property type="entry name" value="GAL4"/>
    <property type="match status" value="1"/>
</dbReference>
<dbReference type="EMBL" id="KN832889">
    <property type="protein sequence ID" value="KIM94759.1"/>
    <property type="molecule type" value="Genomic_DNA"/>
</dbReference>
<feature type="domain" description="Zn(2)-C6 fungal-type" evidence="9">
    <location>
        <begin position="25"/>
        <end position="54"/>
    </location>
</feature>
<dbReference type="PANTHER" id="PTHR31313">
    <property type="entry name" value="TY1 ENHANCER ACTIVATOR"/>
    <property type="match status" value="1"/>
</dbReference>
<evidence type="ECO:0000256" key="4">
    <source>
        <dbReference type="ARBA" id="ARBA00023015"/>
    </source>
</evidence>
<dbReference type="SUPFAM" id="SSF57701">
    <property type="entry name" value="Zn2/Cys6 DNA-binding domain"/>
    <property type="match status" value="1"/>
</dbReference>
<feature type="region of interest" description="Disordered" evidence="8">
    <location>
        <begin position="136"/>
        <end position="196"/>
    </location>
</feature>
<evidence type="ECO:0000256" key="6">
    <source>
        <dbReference type="ARBA" id="ARBA00023163"/>
    </source>
</evidence>
<name>A0A0C3GTY9_OIDMZ</name>
<reference evidence="11" key="2">
    <citation type="submission" date="2015-01" db="EMBL/GenBank/DDBJ databases">
        <title>Evolutionary Origins and Diversification of the Mycorrhizal Mutualists.</title>
        <authorList>
            <consortium name="DOE Joint Genome Institute"/>
            <consortium name="Mycorrhizal Genomics Consortium"/>
            <person name="Kohler A."/>
            <person name="Kuo A."/>
            <person name="Nagy L.G."/>
            <person name="Floudas D."/>
            <person name="Copeland A."/>
            <person name="Barry K.W."/>
            <person name="Cichocki N."/>
            <person name="Veneault-Fourrey C."/>
            <person name="LaButti K."/>
            <person name="Lindquist E.A."/>
            <person name="Lipzen A."/>
            <person name="Lundell T."/>
            <person name="Morin E."/>
            <person name="Murat C."/>
            <person name="Riley R."/>
            <person name="Ohm R."/>
            <person name="Sun H."/>
            <person name="Tunlid A."/>
            <person name="Henrissat B."/>
            <person name="Grigoriev I.V."/>
            <person name="Hibbett D.S."/>
            <person name="Martin F."/>
        </authorList>
    </citation>
    <scope>NUCLEOTIDE SEQUENCE [LARGE SCALE GENOMIC DNA]</scope>
    <source>
        <strain evidence="11">Zn</strain>
    </source>
</reference>
<dbReference type="CDD" id="cd12148">
    <property type="entry name" value="fungal_TF_MHR"/>
    <property type="match status" value="1"/>
</dbReference>
<dbReference type="Pfam" id="PF04082">
    <property type="entry name" value="Fungal_trans"/>
    <property type="match status" value="1"/>
</dbReference>
<dbReference type="InterPro" id="IPR007219">
    <property type="entry name" value="XnlR_reg_dom"/>
</dbReference>
<dbReference type="InterPro" id="IPR036864">
    <property type="entry name" value="Zn2-C6_fun-type_DNA-bd_sf"/>
</dbReference>
<reference evidence="10 11" key="1">
    <citation type="submission" date="2014-04" db="EMBL/GenBank/DDBJ databases">
        <authorList>
            <consortium name="DOE Joint Genome Institute"/>
            <person name="Kuo A."/>
            <person name="Martino E."/>
            <person name="Perotto S."/>
            <person name="Kohler A."/>
            <person name="Nagy L.G."/>
            <person name="Floudas D."/>
            <person name="Copeland A."/>
            <person name="Barry K.W."/>
            <person name="Cichocki N."/>
            <person name="Veneault-Fourrey C."/>
            <person name="LaButti K."/>
            <person name="Lindquist E.A."/>
            <person name="Lipzen A."/>
            <person name="Lundell T."/>
            <person name="Morin E."/>
            <person name="Murat C."/>
            <person name="Sun H."/>
            <person name="Tunlid A."/>
            <person name="Henrissat B."/>
            <person name="Grigoriev I.V."/>
            <person name="Hibbett D.S."/>
            <person name="Martin F."/>
            <person name="Nordberg H.P."/>
            <person name="Cantor M.N."/>
            <person name="Hua S.X."/>
        </authorList>
    </citation>
    <scope>NUCLEOTIDE SEQUENCE [LARGE SCALE GENOMIC DNA]</scope>
    <source>
        <strain evidence="10 11">Zn</strain>
    </source>
</reference>
<keyword evidence="11" id="KW-1185">Reference proteome</keyword>
<dbReference type="OrthoDB" id="3364175at2759"/>
<dbReference type="Gene3D" id="4.10.240.10">
    <property type="entry name" value="Zn(2)-C6 fungal-type DNA-binding domain"/>
    <property type="match status" value="1"/>
</dbReference>
<evidence type="ECO:0000313" key="11">
    <source>
        <dbReference type="Proteomes" id="UP000054321"/>
    </source>
</evidence>
<dbReference type="GO" id="GO:0006351">
    <property type="term" value="P:DNA-templated transcription"/>
    <property type="evidence" value="ECO:0007669"/>
    <property type="project" value="InterPro"/>
</dbReference>
<dbReference type="Proteomes" id="UP000054321">
    <property type="component" value="Unassembled WGS sequence"/>
</dbReference>
<evidence type="ECO:0000256" key="1">
    <source>
        <dbReference type="ARBA" id="ARBA00004123"/>
    </source>
</evidence>
<feature type="compositionally biased region" description="Acidic residues" evidence="8">
    <location>
        <begin position="171"/>
        <end position="185"/>
    </location>
</feature>
<dbReference type="PROSITE" id="PS50048">
    <property type="entry name" value="ZN2_CY6_FUNGAL_2"/>
    <property type="match status" value="1"/>
</dbReference>
<organism evidence="10 11">
    <name type="scientific">Oidiodendron maius (strain Zn)</name>
    <dbReference type="NCBI Taxonomy" id="913774"/>
    <lineage>
        <taxon>Eukaryota</taxon>
        <taxon>Fungi</taxon>
        <taxon>Dikarya</taxon>
        <taxon>Ascomycota</taxon>
        <taxon>Pezizomycotina</taxon>
        <taxon>Leotiomycetes</taxon>
        <taxon>Leotiomycetes incertae sedis</taxon>
        <taxon>Myxotrichaceae</taxon>
        <taxon>Oidiodendron</taxon>
    </lineage>
</organism>
<dbReference type="SMART" id="SM00906">
    <property type="entry name" value="Fungal_trans"/>
    <property type="match status" value="1"/>
</dbReference>
<comment type="subcellular location">
    <subcellularLocation>
        <location evidence="1">Nucleus</location>
    </subcellularLocation>
</comment>
<dbReference type="GO" id="GO:0008270">
    <property type="term" value="F:zinc ion binding"/>
    <property type="evidence" value="ECO:0007669"/>
    <property type="project" value="InterPro"/>
</dbReference>
<dbReference type="Pfam" id="PF00172">
    <property type="entry name" value="Zn_clus"/>
    <property type="match status" value="1"/>
</dbReference>